<evidence type="ECO:0000256" key="1">
    <source>
        <dbReference type="ARBA" id="ARBA00003917"/>
    </source>
</evidence>
<dbReference type="GO" id="GO:0020037">
    <property type="term" value="F:heme binding"/>
    <property type="evidence" value="ECO:0007669"/>
    <property type="project" value="UniProtKB-UniRule"/>
</dbReference>
<organism evidence="10 11">
    <name type="scientific">Exophiala oligosperma</name>
    <dbReference type="NCBI Taxonomy" id="215243"/>
    <lineage>
        <taxon>Eukaryota</taxon>
        <taxon>Fungi</taxon>
        <taxon>Dikarya</taxon>
        <taxon>Ascomycota</taxon>
        <taxon>Pezizomycotina</taxon>
        <taxon>Eurotiomycetes</taxon>
        <taxon>Chaetothyriomycetidae</taxon>
        <taxon>Chaetothyriales</taxon>
        <taxon>Herpotrichiellaceae</taxon>
        <taxon>Exophiala</taxon>
    </lineage>
</organism>
<protein>
    <recommendedName>
        <fullName evidence="8">Peroxidase</fullName>
        <ecNumber evidence="8">1.11.1.-</ecNumber>
    </recommendedName>
</protein>
<dbReference type="Proteomes" id="UP000053342">
    <property type="component" value="Unassembled WGS sequence"/>
</dbReference>
<keyword evidence="7" id="KW-0408">Iron</keyword>
<dbReference type="InterPro" id="IPR044831">
    <property type="entry name" value="Ccp1-like"/>
</dbReference>
<dbReference type="InterPro" id="IPR002207">
    <property type="entry name" value="Peroxidase_I"/>
</dbReference>
<comment type="similarity">
    <text evidence="2">Belongs to the peroxidase family. Cytochrome c peroxidase subfamily.</text>
</comment>
<dbReference type="HOGENOM" id="CLU_036959_0_1_1"/>
<dbReference type="PANTHER" id="PTHR31356:SF36">
    <property type="entry name" value="L-ASCORBATE PEROXIDASE 3"/>
    <property type="match status" value="1"/>
</dbReference>
<evidence type="ECO:0000256" key="7">
    <source>
        <dbReference type="ARBA" id="ARBA00023004"/>
    </source>
</evidence>
<dbReference type="EMBL" id="KN847333">
    <property type="protein sequence ID" value="KIW45924.1"/>
    <property type="molecule type" value="Genomic_DNA"/>
</dbReference>
<evidence type="ECO:0000256" key="5">
    <source>
        <dbReference type="ARBA" id="ARBA00022723"/>
    </source>
</evidence>
<evidence type="ECO:0000256" key="2">
    <source>
        <dbReference type="ARBA" id="ARBA00005997"/>
    </source>
</evidence>
<keyword evidence="4" id="KW-0349">Heme</keyword>
<dbReference type="PRINTS" id="PR00459">
    <property type="entry name" value="ASPEROXIDASE"/>
</dbReference>
<dbReference type="Gene3D" id="1.10.520.10">
    <property type="match status" value="1"/>
</dbReference>
<dbReference type="PANTHER" id="PTHR31356">
    <property type="entry name" value="THYLAKOID LUMENAL 29 KDA PROTEIN, CHLOROPLASTIC-RELATED"/>
    <property type="match status" value="1"/>
</dbReference>
<dbReference type="GO" id="GO:0004601">
    <property type="term" value="F:peroxidase activity"/>
    <property type="evidence" value="ECO:0007669"/>
    <property type="project" value="UniProtKB-KW"/>
</dbReference>
<evidence type="ECO:0000256" key="4">
    <source>
        <dbReference type="ARBA" id="ARBA00022617"/>
    </source>
</evidence>
<keyword evidence="3 8" id="KW-0575">Peroxidase</keyword>
<evidence type="ECO:0000256" key="8">
    <source>
        <dbReference type="RuleBase" id="RU363051"/>
    </source>
</evidence>
<accession>A0A0D2EDB3</accession>
<keyword evidence="6 8" id="KW-0560">Oxidoreductase</keyword>
<sequence length="312" mass="34036">MRAGPLSGTDPALAPVHRAIRDLLYRPGHDDGSLGPLLVRLAWHCAGTYCAVSDTGGSNGGAMRFDDEANDPSNAGLETARSALDDLRHQHQLSWLSHADLYTLAGVVAIETLGGPKVKWLGGRTDYSDAREASASGSTVGRLPDASKDASHVRQVFHRMGFEDRDIVALCGAHCLGRCHADRSGFEGKWVRNPTRFSNAFFRTLKAHEWHRRSLGNGLYQFSNIAAGASQSGRGSVEELMMLPADMALLEDPAFRVWVDKYAKDKDLFFKDFADAFAKLLELGLKRDTDGRLLRASGPKASLVDCPMQARL</sequence>
<gene>
    <name evidence="10" type="ORF">PV06_01629</name>
</gene>
<evidence type="ECO:0000259" key="9">
    <source>
        <dbReference type="PROSITE" id="PS50873"/>
    </source>
</evidence>
<dbReference type="Gene3D" id="1.10.420.10">
    <property type="entry name" value="Peroxidase, domain 2"/>
    <property type="match status" value="1"/>
</dbReference>
<dbReference type="PROSITE" id="PS00436">
    <property type="entry name" value="PEROXIDASE_2"/>
    <property type="match status" value="1"/>
</dbReference>
<dbReference type="RefSeq" id="XP_016266140.1">
    <property type="nucleotide sequence ID" value="XM_016402243.1"/>
</dbReference>
<dbReference type="STRING" id="215243.A0A0D2EDB3"/>
<dbReference type="VEuPathDB" id="FungiDB:PV06_01629"/>
<evidence type="ECO:0000256" key="6">
    <source>
        <dbReference type="ARBA" id="ARBA00023002"/>
    </source>
</evidence>
<dbReference type="InterPro" id="IPR019794">
    <property type="entry name" value="Peroxidases_AS"/>
</dbReference>
<keyword evidence="11" id="KW-1185">Reference proteome</keyword>
<dbReference type="GO" id="GO:0000302">
    <property type="term" value="P:response to reactive oxygen species"/>
    <property type="evidence" value="ECO:0007669"/>
    <property type="project" value="TreeGrafter"/>
</dbReference>
<dbReference type="FunFam" id="1.10.420.10:FF:000009">
    <property type="entry name" value="Ascorbate peroxidase"/>
    <property type="match status" value="1"/>
</dbReference>
<dbReference type="GO" id="GO:0042744">
    <property type="term" value="P:hydrogen peroxide catabolic process"/>
    <property type="evidence" value="ECO:0007669"/>
    <property type="project" value="TreeGrafter"/>
</dbReference>
<name>A0A0D2EDB3_9EURO</name>
<dbReference type="SUPFAM" id="SSF48113">
    <property type="entry name" value="Heme-dependent peroxidases"/>
    <property type="match status" value="1"/>
</dbReference>
<dbReference type="Pfam" id="PF00141">
    <property type="entry name" value="peroxidase"/>
    <property type="match status" value="1"/>
</dbReference>
<evidence type="ECO:0000313" key="10">
    <source>
        <dbReference type="EMBL" id="KIW45924.1"/>
    </source>
</evidence>
<dbReference type="AlphaFoldDB" id="A0A0D2EDB3"/>
<feature type="domain" description="Plant heme peroxidase family profile" evidence="9">
    <location>
        <begin position="20"/>
        <end position="295"/>
    </location>
</feature>
<dbReference type="PROSITE" id="PS50873">
    <property type="entry name" value="PEROXIDASE_4"/>
    <property type="match status" value="1"/>
</dbReference>
<dbReference type="InterPro" id="IPR010255">
    <property type="entry name" value="Haem_peroxidase_sf"/>
</dbReference>
<keyword evidence="5" id="KW-0479">Metal-binding</keyword>
<dbReference type="EC" id="1.11.1.-" evidence="8"/>
<dbReference type="PRINTS" id="PR00458">
    <property type="entry name" value="PEROXIDASE"/>
</dbReference>
<dbReference type="InterPro" id="IPR002016">
    <property type="entry name" value="Haem_peroxidase"/>
</dbReference>
<dbReference type="GO" id="GO:0034599">
    <property type="term" value="P:cellular response to oxidative stress"/>
    <property type="evidence" value="ECO:0007669"/>
    <property type="project" value="InterPro"/>
</dbReference>
<dbReference type="GO" id="GO:0046872">
    <property type="term" value="F:metal ion binding"/>
    <property type="evidence" value="ECO:0007669"/>
    <property type="project" value="UniProtKB-UniRule"/>
</dbReference>
<comment type="function">
    <text evidence="1">Destroys radicals which are normally produced within the cells and which are toxic to biological systems.</text>
</comment>
<evidence type="ECO:0000256" key="3">
    <source>
        <dbReference type="ARBA" id="ARBA00022559"/>
    </source>
</evidence>
<proteinExistence type="inferred from homology"/>
<reference evidence="10 11" key="1">
    <citation type="submission" date="2015-01" db="EMBL/GenBank/DDBJ databases">
        <title>The Genome Sequence of Exophiala oligosperma CBS72588.</title>
        <authorList>
            <consortium name="The Broad Institute Genomics Platform"/>
            <person name="Cuomo C."/>
            <person name="de Hoog S."/>
            <person name="Gorbushina A."/>
            <person name="Stielow B."/>
            <person name="Teixiera M."/>
            <person name="Abouelleil A."/>
            <person name="Chapman S.B."/>
            <person name="Priest M."/>
            <person name="Young S.K."/>
            <person name="Wortman J."/>
            <person name="Nusbaum C."/>
            <person name="Birren B."/>
        </authorList>
    </citation>
    <scope>NUCLEOTIDE SEQUENCE [LARGE SCALE GENOMIC DNA]</scope>
    <source>
        <strain evidence="10 11">CBS 72588</strain>
    </source>
</reference>
<dbReference type="OrthoDB" id="2859658at2759"/>
<evidence type="ECO:0000313" key="11">
    <source>
        <dbReference type="Proteomes" id="UP000053342"/>
    </source>
</evidence>
<dbReference type="GeneID" id="27353703"/>